<evidence type="ECO:0000256" key="2">
    <source>
        <dbReference type="ARBA" id="ARBA00022454"/>
    </source>
</evidence>
<dbReference type="RefSeq" id="WP_345687230.1">
    <property type="nucleotide sequence ID" value="NZ_BAABIT010000001.1"/>
</dbReference>
<dbReference type="Pfam" id="PF10228">
    <property type="entry name" value="HPF1"/>
    <property type="match status" value="1"/>
</dbReference>
<organism evidence="3 4">
    <name type="scientific">Streptomyces coeruleoprunus</name>
    <dbReference type="NCBI Taxonomy" id="285563"/>
    <lineage>
        <taxon>Bacteria</taxon>
        <taxon>Bacillati</taxon>
        <taxon>Actinomycetota</taxon>
        <taxon>Actinomycetes</taxon>
        <taxon>Kitasatosporales</taxon>
        <taxon>Streptomycetaceae</taxon>
        <taxon>Streptomyces</taxon>
    </lineage>
</organism>
<evidence type="ECO:0000313" key="4">
    <source>
        <dbReference type="Proteomes" id="UP001595829"/>
    </source>
</evidence>
<dbReference type="EMBL" id="JBHSJD010000013">
    <property type="protein sequence ID" value="MFC5023816.1"/>
    <property type="molecule type" value="Genomic_DNA"/>
</dbReference>
<dbReference type="PANTHER" id="PTHR13386:SF1">
    <property type="entry name" value="HISTONE PARYLATION FACTOR 1"/>
    <property type="match status" value="1"/>
</dbReference>
<comment type="subcellular location">
    <subcellularLocation>
        <location evidence="1">Chromosome</location>
    </subcellularLocation>
</comment>
<protein>
    <submittedName>
        <fullName evidence="3">ADP-ribosylation family protein</fullName>
    </submittedName>
</protein>
<evidence type="ECO:0000256" key="1">
    <source>
        <dbReference type="ARBA" id="ARBA00004286"/>
    </source>
</evidence>
<dbReference type="Proteomes" id="UP001595829">
    <property type="component" value="Unassembled WGS sequence"/>
</dbReference>
<proteinExistence type="predicted"/>
<comment type="caution">
    <text evidence="3">The sequence shown here is derived from an EMBL/GenBank/DDBJ whole genome shotgun (WGS) entry which is preliminary data.</text>
</comment>
<dbReference type="InterPro" id="IPR019361">
    <property type="entry name" value="HPF1"/>
</dbReference>
<reference evidence="4" key="1">
    <citation type="journal article" date="2019" name="Int. J. Syst. Evol. Microbiol.">
        <title>The Global Catalogue of Microorganisms (GCM) 10K type strain sequencing project: providing services to taxonomists for standard genome sequencing and annotation.</title>
        <authorList>
            <consortium name="The Broad Institute Genomics Platform"/>
            <consortium name="The Broad Institute Genome Sequencing Center for Infectious Disease"/>
            <person name="Wu L."/>
            <person name="Ma J."/>
        </authorList>
    </citation>
    <scope>NUCLEOTIDE SEQUENCE [LARGE SCALE GENOMIC DNA]</scope>
    <source>
        <strain evidence="4">CGMCC 4.1648</strain>
    </source>
</reference>
<name>A0ABV9XEX6_9ACTN</name>
<dbReference type="PANTHER" id="PTHR13386">
    <property type="entry name" value="HISTONE PARYLATION FACTOR 1"/>
    <property type="match status" value="1"/>
</dbReference>
<keyword evidence="4" id="KW-1185">Reference proteome</keyword>
<gene>
    <name evidence="3" type="ORF">ACFPM3_16880</name>
</gene>
<sequence length="320" mass="34725">MQQGQREAVAERVARDWGLELPEPFFVFAEFLDALDPEARRALGDIGLSPCGITDLFRDPAAPPRDGLDARVHGRYYRDPPEFLTFLHGGSDGLHFGLWYDDGRTCAGVASYRTLDGGGIDRTARTPLEAVRAVLERCWRDLDDDPSDDEETAAHRTRLGLLRRALTGFGTADRTETGLAHAQAYDLAAPPADHDRVTTLDGGGALVAGDTVDDRPPHNAADEYRFATHMYAVLDNAEALRARHTEALRRCASGDPAEALVLGRDLHWASGGDAHREALAAELLVAAYRALDRPALGGVAAAHHRHRALPRVEVLVPGPA</sequence>
<keyword evidence="2" id="KW-0158">Chromosome</keyword>
<evidence type="ECO:0000313" key="3">
    <source>
        <dbReference type="EMBL" id="MFC5023816.1"/>
    </source>
</evidence>
<accession>A0ABV9XEX6</accession>